<proteinExistence type="predicted"/>
<gene>
    <name evidence="2" type="ORF">P409_26850</name>
</gene>
<evidence type="ECO:0000259" key="1">
    <source>
        <dbReference type="Pfam" id="PF12146"/>
    </source>
</evidence>
<feature type="domain" description="Serine aminopeptidase S33" evidence="1">
    <location>
        <begin position="38"/>
        <end position="93"/>
    </location>
</feature>
<evidence type="ECO:0000313" key="3">
    <source>
        <dbReference type="Proteomes" id="UP000029995"/>
    </source>
</evidence>
<dbReference type="EMBL" id="JANX01000498">
    <property type="protein sequence ID" value="KGM31491.1"/>
    <property type="molecule type" value="Genomic_DNA"/>
</dbReference>
<accession>A0A0A0CYD0</accession>
<dbReference type="Proteomes" id="UP000029995">
    <property type="component" value="Unassembled WGS sequence"/>
</dbReference>
<feature type="non-terminal residue" evidence="2">
    <location>
        <position position="1"/>
    </location>
</feature>
<evidence type="ECO:0000313" key="2">
    <source>
        <dbReference type="EMBL" id="KGM31491.1"/>
    </source>
</evidence>
<dbReference type="PANTHER" id="PTHR43433">
    <property type="entry name" value="HYDROLASE, ALPHA/BETA FOLD FAMILY PROTEIN"/>
    <property type="match status" value="1"/>
</dbReference>
<sequence>LIAGPGFPFDETAHRAQALAEARRARGPAGFARHIAAIAATGDLRPWLAQITAPTLVVHGAEDPLVPPAAGQDIAANIPGAELMLVDGMGHDLPPALHGPVADAILRNARRTEFLWT</sequence>
<name>A0A0A0CYD0_9PROT</name>
<dbReference type="InterPro" id="IPR022742">
    <property type="entry name" value="Hydrolase_4"/>
</dbReference>
<dbReference type="GO" id="GO:0046503">
    <property type="term" value="P:glycerolipid catabolic process"/>
    <property type="evidence" value="ECO:0007669"/>
    <property type="project" value="TreeGrafter"/>
</dbReference>
<dbReference type="PANTHER" id="PTHR43433:SF5">
    <property type="entry name" value="AB HYDROLASE-1 DOMAIN-CONTAINING PROTEIN"/>
    <property type="match status" value="1"/>
</dbReference>
<organism evidence="2 3">
    <name type="scientific">Inquilinus limosus MP06</name>
    <dbReference type="NCBI Taxonomy" id="1398085"/>
    <lineage>
        <taxon>Bacteria</taxon>
        <taxon>Pseudomonadati</taxon>
        <taxon>Pseudomonadota</taxon>
        <taxon>Alphaproteobacteria</taxon>
        <taxon>Rhodospirillales</taxon>
        <taxon>Rhodospirillaceae</taxon>
        <taxon>Inquilinus</taxon>
    </lineage>
</organism>
<dbReference type="RefSeq" id="WP_034845639.1">
    <property type="nucleotide sequence ID" value="NZ_JANX01000498.1"/>
</dbReference>
<dbReference type="OrthoDB" id="9798888at2"/>
<protein>
    <submittedName>
        <fullName evidence="2">Alpha/beta hydrolase</fullName>
    </submittedName>
</protein>
<dbReference type="AlphaFoldDB" id="A0A0A0CYD0"/>
<dbReference type="SUPFAM" id="SSF53474">
    <property type="entry name" value="alpha/beta-Hydrolases"/>
    <property type="match status" value="1"/>
</dbReference>
<dbReference type="InterPro" id="IPR029058">
    <property type="entry name" value="AB_hydrolase_fold"/>
</dbReference>
<dbReference type="Pfam" id="PF12146">
    <property type="entry name" value="Hydrolase_4"/>
    <property type="match status" value="1"/>
</dbReference>
<dbReference type="Gene3D" id="3.40.50.1820">
    <property type="entry name" value="alpha/beta hydrolase"/>
    <property type="match status" value="1"/>
</dbReference>
<reference evidence="2 3" key="1">
    <citation type="submission" date="2014-01" db="EMBL/GenBank/DDBJ databases">
        <title>Genome sequence determination for a cystic fibrosis isolate, Inquilinus limosus.</title>
        <authorList>
            <person name="Pino M."/>
            <person name="Di Conza J."/>
            <person name="Gutkind G."/>
        </authorList>
    </citation>
    <scope>NUCLEOTIDE SEQUENCE [LARGE SCALE GENOMIC DNA]</scope>
    <source>
        <strain evidence="2 3">MP06</strain>
    </source>
</reference>
<comment type="caution">
    <text evidence="2">The sequence shown here is derived from an EMBL/GenBank/DDBJ whole genome shotgun (WGS) entry which is preliminary data.</text>
</comment>
<dbReference type="InterPro" id="IPR050471">
    <property type="entry name" value="AB_hydrolase"/>
</dbReference>
<keyword evidence="2" id="KW-0378">Hydrolase</keyword>
<dbReference type="GO" id="GO:0004806">
    <property type="term" value="F:triacylglycerol lipase activity"/>
    <property type="evidence" value="ECO:0007669"/>
    <property type="project" value="TreeGrafter"/>
</dbReference>